<comment type="pathway">
    <text evidence="1">tRNA modification; wybutosine-tRNA(Phe) biosynthesis.</text>
</comment>
<dbReference type="RefSeq" id="XP_002767120.1">
    <property type="nucleotide sequence ID" value="XM_002767074.1"/>
</dbReference>
<feature type="region of interest" description="Disordered" evidence="2">
    <location>
        <begin position="329"/>
        <end position="352"/>
    </location>
</feature>
<dbReference type="InterPro" id="IPR019410">
    <property type="entry name" value="Methyltransf_16"/>
</dbReference>
<dbReference type="Pfam" id="PF24681">
    <property type="entry name" value="Kelch_KLHDC2_KLHL20_DRC7"/>
    <property type="match status" value="1"/>
</dbReference>
<feature type="region of interest" description="Disordered" evidence="2">
    <location>
        <begin position="279"/>
        <end position="302"/>
    </location>
</feature>
<organism evidence="4">
    <name type="scientific">Perkinsus marinus (strain ATCC 50983 / TXsc)</name>
    <dbReference type="NCBI Taxonomy" id="423536"/>
    <lineage>
        <taxon>Eukaryota</taxon>
        <taxon>Sar</taxon>
        <taxon>Alveolata</taxon>
        <taxon>Perkinsozoa</taxon>
        <taxon>Perkinsea</taxon>
        <taxon>Perkinsida</taxon>
        <taxon>Perkinsidae</taxon>
        <taxon>Perkinsus</taxon>
    </lineage>
</organism>
<name>C5LU39_PERM5</name>
<feature type="non-terminal residue" evidence="3">
    <location>
        <position position="1460"/>
    </location>
</feature>
<dbReference type="InterPro" id="IPR006652">
    <property type="entry name" value="Kelch_1"/>
</dbReference>
<protein>
    <submittedName>
        <fullName evidence="3">Uncharacterized protein</fullName>
    </submittedName>
</protein>
<dbReference type="InterPro" id="IPR029063">
    <property type="entry name" value="SAM-dependent_MTases_sf"/>
</dbReference>
<evidence type="ECO:0000313" key="3">
    <source>
        <dbReference type="EMBL" id="EEQ99837.1"/>
    </source>
</evidence>
<reference evidence="3 4" key="1">
    <citation type="submission" date="2008-07" db="EMBL/GenBank/DDBJ databases">
        <authorList>
            <person name="El-Sayed N."/>
            <person name="Caler E."/>
            <person name="Inman J."/>
            <person name="Amedeo P."/>
            <person name="Hass B."/>
            <person name="Wortman J."/>
        </authorList>
    </citation>
    <scope>NUCLEOTIDE SEQUENCE [LARGE SCALE GENOMIC DNA]</scope>
    <source>
        <strain evidence="4">ATCC 50983 / TXsc</strain>
    </source>
</reference>
<dbReference type="GeneID" id="9051928"/>
<accession>C5LU39</accession>
<feature type="compositionally biased region" description="Polar residues" evidence="2">
    <location>
        <begin position="339"/>
        <end position="350"/>
    </location>
</feature>
<sequence>MTDHTVEVYDDYSKKWSRVPPMRSKRVGAAAMVVGDHLYVVGGYRVHPDQPLGCVEVYDPWLNRWKRLKSSMCIPRFGHSLALVDDRYLYAIGGDSQRQLVSEVEVFDTQIGRWLQQSELKICLPRPLAGGRVIEKDGLLYIVGGDVGSSPLQFSDLIYVLDTTVTPHVWSVLSTRLKVGRSACAVTWLDESKSAIGVFGGYVVIDGDFKEVATSEVITLEGTHVVPLHEAPILGRVMPVDAHAKEIPEMPSTRAGCRAVTVGCRVILVGGENPIPANAAEITESGSDSVSSPGSDRSTESSDILAEFVNNSNSAAADRSSIFAPLEGISDDPILDAPSTPSRSQDSPTRPASIDEAVTRAMQRYFTLVHSTRPNSDSGTQRERDAAAQLLQEITRALRVQAVHARRLSEPVRVVHDKPLVFDSSKWCWVDEQALFAGRTAAAISVGSVFPVSYGCESRRNSSGLRHSCKRSRVECTPSASARRRGKTGCSLWGCHHFEVSCELNMTSKRVDNGQVAAPIPLGMPVIEECPLMTGVRLSGSEVVHVIVNPGTRLPVDNKLLKLTTSRDHQSVATVRLVVSGGRTALSACRDFMSLTRELDTSTNHYQGLVQLDLYLSISVFGEVTAVLDELTDFRGINNGIAQAAGDGGSISDLPYQPCLIGTASCCYGRSRQESVSSSFTSISTDKTGCAVWECGIILAYCLCQAFLLRGKSSALKLPIGPDTENYGVELGCGTGLVSLALASLGAKMVATDGNDQVRALLGEKEAVQSVIHVRDDLVREAVNPSLRNCRELSWVPELDVLPIEYFVSNDERRPPEQLLPVRKIDIPNGPSLRLKQSLTWSSFAGPRGDHTGRGLWDASIILSRYVWRTNYLNHTKGRPILDLGCGTGLLTLTAAKWCMQRGYVSELQPRIIGIDCNEETVALARENAVVNGLSNMLGDGSVEFITLDWSNREELDALIRDTGTPGVILGSDIVYPGPESPIEPLLGALSSLRDDNTSILLSFRERSHIVSELMNEARLLGWDISCLDRIDFETDVPVDLTSALPLDARDFRLLTLSNHSKRPPSEAQRVEKLISSTLEGVGSVMNETLLVGKILAQAAGQEANAAVHDATDSIQKRFEEYLSSPRALEQLGEKRIELIREQVKASRELLETAAVFLRSTSESSLESSIEVLNKSLTLMEVPIAILGPQAKRDREAWSQSDPRKLIQFIRHISQQRQERLSEYVDALLASGQLTKHPLVPHEFEKKLYLDILSIVTFAFENAMGSLDNMQLWGHAIKVRSVQESDVFINLKLSGTSIHGREQLSVIVDSMLRDEFVNNPLIPDAVERSLYLNTVILIFRILEDLSNSLHVSVMGHRLEWKLIPLEIAEVYCQKAPSHIKLNEEVIDRLVKELLSDASINVFWIPDIIESAIYRNVLRLMLRVVEELLGSDYYKSLAQVPTKELQERLYELQNEHEMIGK</sequence>
<feature type="compositionally biased region" description="Low complexity" evidence="2">
    <location>
        <begin position="285"/>
        <end position="296"/>
    </location>
</feature>
<dbReference type="SUPFAM" id="SSF117281">
    <property type="entry name" value="Kelch motif"/>
    <property type="match status" value="1"/>
</dbReference>
<dbReference type="Gene3D" id="3.40.50.150">
    <property type="entry name" value="Vaccinia Virus protein VP39"/>
    <property type="match status" value="2"/>
</dbReference>
<evidence type="ECO:0000313" key="4">
    <source>
        <dbReference type="Proteomes" id="UP000007800"/>
    </source>
</evidence>
<dbReference type="CDD" id="cd02440">
    <property type="entry name" value="AdoMet_MTases"/>
    <property type="match status" value="1"/>
</dbReference>
<dbReference type="EMBL" id="GG685423">
    <property type="protein sequence ID" value="EEQ99837.1"/>
    <property type="molecule type" value="Genomic_DNA"/>
</dbReference>
<dbReference type="InterPro" id="IPR015915">
    <property type="entry name" value="Kelch-typ_b-propeller"/>
</dbReference>
<dbReference type="InParanoid" id="C5LU39"/>
<proteinExistence type="predicted"/>
<dbReference type="SUPFAM" id="SSF53335">
    <property type="entry name" value="S-adenosyl-L-methionine-dependent methyltransferases"/>
    <property type="match status" value="2"/>
</dbReference>
<dbReference type="OrthoDB" id="191037at2759"/>
<dbReference type="PANTHER" id="PTHR14614">
    <property type="entry name" value="HEPATOCELLULAR CARCINOMA-ASSOCIATED ANTIGEN"/>
    <property type="match status" value="1"/>
</dbReference>
<dbReference type="UniPathway" id="UPA00375"/>
<evidence type="ECO:0000256" key="1">
    <source>
        <dbReference type="ARBA" id="ARBA00004797"/>
    </source>
</evidence>
<keyword evidence="4" id="KW-1185">Reference proteome</keyword>
<dbReference type="Gene3D" id="2.120.10.80">
    <property type="entry name" value="Kelch-type beta propeller"/>
    <property type="match status" value="1"/>
</dbReference>
<dbReference type="SMART" id="SM00612">
    <property type="entry name" value="Kelch"/>
    <property type="match status" value="4"/>
</dbReference>
<gene>
    <name evidence="3" type="ORF">Pmar_PMAR020296</name>
</gene>
<dbReference type="Proteomes" id="UP000007800">
    <property type="component" value="Unassembled WGS sequence"/>
</dbReference>
<dbReference type="Pfam" id="PF10294">
    <property type="entry name" value="Methyltransf_16"/>
    <property type="match status" value="2"/>
</dbReference>
<evidence type="ECO:0000256" key="2">
    <source>
        <dbReference type="SAM" id="MobiDB-lite"/>
    </source>
</evidence>